<dbReference type="EMBL" id="LITT01000035">
    <property type="protein sequence ID" value="OAA84693.1"/>
    <property type="molecule type" value="Genomic_DNA"/>
</dbReference>
<dbReference type="AlphaFoldDB" id="A0A168MHE2"/>
<dbReference type="PATRIC" id="fig|1538.10.peg.2486"/>
<reference evidence="1 2" key="1">
    <citation type="journal article" date="2015" name="Biotechnol. Bioeng.">
        <title>Genome sequence and phenotypic characterization of Caulobacter segnis.</title>
        <authorList>
            <person name="Patel S."/>
            <person name="Fletcher B."/>
            <person name="Scott D.C."/>
            <person name="Ely B."/>
        </authorList>
    </citation>
    <scope>NUCLEOTIDE SEQUENCE [LARGE SCALE GENOMIC DNA]</scope>
    <source>
        <strain evidence="1 2">ERI-2</strain>
    </source>
</reference>
<dbReference type="RefSeq" id="WP_063555990.1">
    <property type="nucleotide sequence ID" value="NZ_LITT01000035.1"/>
</dbReference>
<comment type="caution">
    <text evidence="1">The sequence shown here is derived from an EMBL/GenBank/DDBJ whole genome shotgun (WGS) entry which is preliminary data.</text>
</comment>
<protein>
    <submittedName>
        <fullName evidence="1">Uncharacterized protein</fullName>
    </submittedName>
</protein>
<accession>A0A168MHE2</accession>
<proteinExistence type="predicted"/>
<sequence length="265" mass="30692">MKKEEKMQICYTKAKEYLIEITPLELQGEELRKYFNIEKTFKTKSDILYGLLGSLQNGNRMPNVIGLWNENRRDIFEQILYQYDAESILQQYDADSLYEEFCANFNVKNKDSKNNLWMRYSKSIISASKFISGFETAVDFDNFISSFSNNRLSSVAAPLILEKEVFGLGFTLACDFLKEMGYSQYPKPDVHIKDIFSSFGLCEDNDYEAYKAVIEMANICNDTPYNVDKVFWLIGSGKFYLHDVNIGGNKKDFINKVQNIFLGEI</sequence>
<organism evidence="1 2">
    <name type="scientific">Clostridium ljungdahlii</name>
    <dbReference type="NCBI Taxonomy" id="1538"/>
    <lineage>
        <taxon>Bacteria</taxon>
        <taxon>Bacillati</taxon>
        <taxon>Bacillota</taxon>
        <taxon>Clostridia</taxon>
        <taxon>Eubacteriales</taxon>
        <taxon>Clostridiaceae</taxon>
        <taxon>Clostridium</taxon>
    </lineage>
</organism>
<dbReference type="OrthoDB" id="1325941at2"/>
<name>A0A168MHE2_9CLOT</name>
<dbReference type="Proteomes" id="UP000077407">
    <property type="component" value="Unassembled WGS sequence"/>
</dbReference>
<evidence type="ECO:0000313" key="1">
    <source>
        <dbReference type="EMBL" id="OAA84693.1"/>
    </source>
</evidence>
<gene>
    <name evidence="1" type="ORF">WY13_02592</name>
</gene>
<evidence type="ECO:0000313" key="2">
    <source>
        <dbReference type="Proteomes" id="UP000077407"/>
    </source>
</evidence>